<dbReference type="EMBL" id="BJYR01000026">
    <property type="protein sequence ID" value="GEO01725.1"/>
    <property type="molecule type" value="Genomic_DNA"/>
</dbReference>
<dbReference type="InterPro" id="IPR036291">
    <property type="entry name" value="NAD(P)-bd_dom_sf"/>
</dbReference>
<name>A0A512APU3_9SPHN</name>
<gene>
    <name evidence="2" type="ORF">NSE01_35570</name>
</gene>
<dbReference type="PANTHER" id="PTHR12126:SF11">
    <property type="entry name" value="NADH DEHYDROGENASE [UBIQUINONE] 1 ALPHA SUBCOMPLEX SUBUNIT 9, MITOCHONDRIAL"/>
    <property type="match status" value="1"/>
</dbReference>
<evidence type="ECO:0000313" key="2">
    <source>
        <dbReference type="EMBL" id="GEO01725.1"/>
    </source>
</evidence>
<dbReference type="Gene3D" id="3.40.50.720">
    <property type="entry name" value="NAD(P)-binding Rossmann-like Domain"/>
    <property type="match status" value="1"/>
</dbReference>
<proteinExistence type="predicted"/>
<evidence type="ECO:0000259" key="1">
    <source>
        <dbReference type="Pfam" id="PF01370"/>
    </source>
</evidence>
<dbReference type="AlphaFoldDB" id="A0A512APU3"/>
<dbReference type="CDD" id="cd05271">
    <property type="entry name" value="NDUFA9_like_SDR_a"/>
    <property type="match status" value="1"/>
</dbReference>
<dbReference type="Proteomes" id="UP000321464">
    <property type="component" value="Unassembled WGS sequence"/>
</dbReference>
<dbReference type="GO" id="GO:0044877">
    <property type="term" value="F:protein-containing complex binding"/>
    <property type="evidence" value="ECO:0007669"/>
    <property type="project" value="TreeGrafter"/>
</dbReference>
<dbReference type="Pfam" id="PF01370">
    <property type="entry name" value="Epimerase"/>
    <property type="match status" value="1"/>
</dbReference>
<comment type="caution">
    <text evidence="2">The sequence shown here is derived from an EMBL/GenBank/DDBJ whole genome shotgun (WGS) entry which is preliminary data.</text>
</comment>
<evidence type="ECO:0000313" key="3">
    <source>
        <dbReference type="Proteomes" id="UP000321464"/>
    </source>
</evidence>
<dbReference type="InterPro" id="IPR001509">
    <property type="entry name" value="Epimerase_deHydtase"/>
</dbReference>
<sequence>MERMSKDGVRDLEGQLIAVVGGSGFIGTHVAQALLARGARLRVCSRHPERGYRLKTLGGLGHVQLVAVDVTKPHTLEVALTGCDAVVNLVGAFKGKLDAVQGSGAGQLAAIARAKGAKAFVHVSAIGADAGSAVAYASTKAAGEASVFAAFPESVVLRPSVVFGEDDAFINLFAGLIASAPVMPVFAADSRFQPVFVDDVADAVANVLAAPEAFAGKTFELGGPEVIAIGDLNRRIAKAAGRAPRFLELPDGISAAFAALTGWLPGAPMSRDQWTMLRQGNVVSGALPGLADLGVQARPLGLFLDRWMLRFRKAGRFGVRGKAA</sequence>
<dbReference type="InterPro" id="IPR051207">
    <property type="entry name" value="ComplexI_NDUFA9_subunit"/>
</dbReference>
<dbReference type="SUPFAM" id="SSF51735">
    <property type="entry name" value="NAD(P)-binding Rossmann-fold domains"/>
    <property type="match status" value="1"/>
</dbReference>
<reference evidence="2 3" key="1">
    <citation type="submission" date="2019-07" db="EMBL/GenBank/DDBJ databases">
        <title>Whole genome shotgun sequence of Novosphingobium sediminis NBRC 106119.</title>
        <authorList>
            <person name="Hosoyama A."/>
            <person name="Uohara A."/>
            <person name="Ohji S."/>
            <person name="Ichikawa N."/>
        </authorList>
    </citation>
    <scope>NUCLEOTIDE SEQUENCE [LARGE SCALE GENOMIC DNA]</scope>
    <source>
        <strain evidence="2 3">NBRC 106119</strain>
    </source>
</reference>
<accession>A0A512APU3</accession>
<dbReference type="PANTHER" id="PTHR12126">
    <property type="entry name" value="NADH-UBIQUINONE OXIDOREDUCTASE 39 KDA SUBUNIT-RELATED"/>
    <property type="match status" value="1"/>
</dbReference>
<feature type="domain" description="NAD-dependent epimerase/dehydratase" evidence="1">
    <location>
        <begin position="17"/>
        <end position="222"/>
    </location>
</feature>
<keyword evidence="3" id="KW-1185">Reference proteome</keyword>
<protein>
    <submittedName>
        <fullName evidence="2">3-beta-hydroxy-Delta(5)-steroid dehydrogenase</fullName>
    </submittedName>
</protein>
<organism evidence="2 3">
    <name type="scientific">Novosphingobium sediminis</name>
    <dbReference type="NCBI Taxonomy" id="707214"/>
    <lineage>
        <taxon>Bacteria</taxon>
        <taxon>Pseudomonadati</taxon>
        <taxon>Pseudomonadota</taxon>
        <taxon>Alphaproteobacteria</taxon>
        <taxon>Sphingomonadales</taxon>
        <taxon>Sphingomonadaceae</taxon>
        <taxon>Novosphingobium</taxon>
    </lineage>
</organism>